<dbReference type="Proteomes" id="UP000014634">
    <property type="component" value="Unassembled WGS sequence"/>
</dbReference>
<dbReference type="GO" id="GO:0030288">
    <property type="term" value="C:outer membrane-bounded periplasmic space"/>
    <property type="evidence" value="ECO:0007669"/>
    <property type="project" value="UniProtKB-ARBA"/>
</dbReference>
<accession>A0AA87NNS8</accession>
<gene>
    <name evidence="3" type="ORF">HMPREF9195_01701</name>
</gene>
<dbReference type="InterPro" id="IPR039424">
    <property type="entry name" value="SBP_5"/>
</dbReference>
<dbReference type="PIRSF" id="PIRSF002741">
    <property type="entry name" value="MppA"/>
    <property type="match status" value="1"/>
</dbReference>
<evidence type="ECO:0000313" key="4">
    <source>
        <dbReference type="Proteomes" id="UP000014634"/>
    </source>
</evidence>
<protein>
    <recommendedName>
        <fullName evidence="2">Solute-binding protein family 5 domain-containing protein</fullName>
    </recommendedName>
</protein>
<comment type="caution">
    <text evidence="3">The sequence shown here is derived from an EMBL/GenBank/DDBJ whole genome shotgun (WGS) entry which is preliminary data.</text>
</comment>
<name>A0AA87NNS8_TREMD</name>
<dbReference type="PANTHER" id="PTHR30290:SF16">
    <property type="entry name" value="OLIGOPEPTIDE ABC TRANSPORTER, PERIPLASMIC OLIGOPEPTIDE-BINDING PROTEIN"/>
    <property type="match status" value="1"/>
</dbReference>
<dbReference type="Gene3D" id="3.40.190.10">
    <property type="entry name" value="Periplasmic binding protein-like II"/>
    <property type="match status" value="1"/>
</dbReference>
<dbReference type="PANTHER" id="PTHR30290">
    <property type="entry name" value="PERIPLASMIC BINDING COMPONENT OF ABC TRANSPORTER"/>
    <property type="match status" value="1"/>
</dbReference>
<dbReference type="AlphaFoldDB" id="A0AA87NNS8"/>
<dbReference type="GO" id="GO:0043190">
    <property type="term" value="C:ATP-binding cassette (ABC) transporter complex"/>
    <property type="evidence" value="ECO:0007669"/>
    <property type="project" value="InterPro"/>
</dbReference>
<dbReference type="RefSeq" id="WP_016523634.1">
    <property type="nucleotide sequence ID" value="NZ_KE332517.1"/>
</dbReference>
<organism evidence="3 4">
    <name type="scientific">Treponema medium ATCC 700293</name>
    <dbReference type="NCBI Taxonomy" id="1125700"/>
    <lineage>
        <taxon>Bacteria</taxon>
        <taxon>Pseudomonadati</taxon>
        <taxon>Spirochaetota</taxon>
        <taxon>Spirochaetia</taxon>
        <taxon>Spirochaetales</taxon>
        <taxon>Treponemataceae</taxon>
        <taxon>Treponema</taxon>
    </lineage>
</organism>
<dbReference type="Pfam" id="PF00496">
    <property type="entry name" value="SBP_bac_5"/>
    <property type="match status" value="1"/>
</dbReference>
<dbReference type="GO" id="GO:0015833">
    <property type="term" value="P:peptide transport"/>
    <property type="evidence" value="ECO:0007669"/>
    <property type="project" value="TreeGrafter"/>
</dbReference>
<dbReference type="InterPro" id="IPR030678">
    <property type="entry name" value="Peptide/Ni-bd"/>
</dbReference>
<keyword evidence="1" id="KW-0732">Signal</keyword>
<evidence type="ECO:0000313" key="3">
    <source>
        <dbReference type="EMBL" id="EPF28010.1"/>
    </source>
</evidence>
<evidence type="ECO:0000259" key="2">
    <source>
        <dbReference type="Pfam" id="PF00496"/>
    </source>
</evidence>
<evidence type="ECO:0000256" key="1">
    <source>
        <dbReference type="SAM" id="SignalP"/>
    </source>
</evidence>
<dbReference type="Gene3D" id="3.10.105.10">
    <property type="entry name" value="Dipeptide-binding Protein, Domain 3"/>
    <property type="match status" value="1"/>
</dbReference>
<proteinExistence type="predicted"/>
<dbReference type="InterPro" id="IPR000914">
    <property type="entry name" value="SBP_5_dom"/>
</dbReference>
<sequence length="613" mass="69107">MSKGLKAAAFLCAVMLALASCGGKTEQKQAGGDGATDNTLKLLFPQVIEREGAAVGGTFVYGYAYDTPWKGVFNTFLYQDNPTLEVMRPRLGYFMTDGPNHEIRDGYCAMTFDREAKTATYHINEKLTWSDGVPVTADDIIFVYECIGHPDYTGVRYDSEFENVVGMVEYHKGEAKTISGLKKIDDKTVEVTFENFFPGILWGAGLTYYAEPAHYLKDIPLAEMASHDRVRKTPLSYGPFTINSMVEGDIIEYVPNPYWFGKKPAVDKLIVKRIAPTSVVAAIKAGEVDVIQFKNDIYDQLVELDDEGKTVLDENGKPKMKIDNIDIVGSIEGTYTYIGFKFGTWNKEKEMCEMFPDRSKFKDKALRHAIGYAMDNDGINAIYYHGLRVTANSFITPYHPGFYDPSRKGYSYDPEKAKKLLDEAGYKDVDGDGYRETPDGKPLKINFLFMSGSDVAAPMANYYIQNWKDVGLNVALNDGRLIEFNAFYDKLLDDDPTVEMYSAAWGVGSNPEPTGLYGKVAQFNLERWVNEKNEELLAQITSEAAFDEAFRAQAYKEWDENILEEAPAIPTAYRMELYAVNKRAKNWDKRFVTDWDWCDLALISDKPAVNTMK</sequence>
<feature type="domain" description="Solute-binding protein family 5" evidence="2">
    <location>
        <begin position="115"/>
        <end position="518"/>
    </location>
</feature>
<dbReference type="CDD" id="cd08510">
    <property type="entry name" value="PBP2_Lactococcal_OppA_like"/>
    <property type="match status" value="1"/>
</dbReference>
<feature type="chain" id="PRO_5041706359" description="Solute-binding protein family 5 domain-containing protein" evidence="1">
    <location>
        <begin position="20"/>
        <end position="613"/>
    </location>
</feature>
<reference evidence="3 4" key="1">
    <citation type="submission" date="2013-04" db="EMBL/GenBank/DDBJ databases">
        <title>The Genome Sequence of Treponema medium ATCC 700293.</title>
        <authorList>
            <consortium name="The Broad Institute Genomics Platform"/>
            <person name="Earl A."/>
            <person name="Ward D."/>
            <person name="Feldgarden M."/>
            <person name="Gevers D."/>
            <person name="Leonetti C."/>
            <person name="Blanton J.M."/>
            <person name="Dewhirst F.E."/>
            <person name="Izard J."/>
            <person name="Walker B."/>
            <person name="Young S."/>
            <person name="Zeng Q."/>
            <person name="Gargeya S."/>
            <person name="Fitzgerald M."/>
            <person name="Haas B."/>
            <person name="Abouelleil A."/>
            <person name="Allen A.W."/>
            <person name="Alvarado L."/>
            <person name="Arachchi H.M."/>
            <person name="Berlin A.M."/>
            <person name="Chapman S.B."/>
            <person name="Gainer-Dewar J."/>
            <person name="Goldberg J."/>
            <person name="Griggs A."/>
            <person name="Gujja S."/>
            <person name="Hansen M."/>
            <person name="Howarth C."/>
            <person name="Imamovic A."/>
            <person name="Ireland A."/>
            <person name="Larimer J."/>
            <person name="McCowan C."/>
            <person name="Murphy C."/>
            <person name="Pearson M."/>
            <person name="Poon T.W."/>
            <person name="Priest M."/>
            <person name="Roberts A."/>
            <person name="Saif S."/>
            <person name="Shea T."/>
            <person name="Sisk P."/>
            <person name="Sykes S."/>
            <person name="Wortman J."/>
            <person name="Nusbaum C."/>
            <person name="Birren B."/>
        </authorList>
    </citation>
    <scope>NUCLEOTIDE SEQUENCE [LARGE SCALE GENOMIC DNA]</scope>
    <source>
        <strain evidence="3 4">ATCC 700293</strain>
    </source>
</reference>
<feature type="signal peptide" evidence="1">
    <location>
        <begin position="1"/>
        <end position="19"/>
    </location>
</feature>
<dbReference type="GO" id="GO:1904680">
    <property type="term" value="F:peptide transmembrane transporter activity"/>
    <property type="evidence" value="ECO:0007669"/>
    <property type="project" value="TreeGrafter"/>
</dbReference>
<dbReference type="SUPFAM" id="SSF53850">
    <property type="entry name" value="Periplasmic binding protein-like II"/>
    <property type="match status" value="1"/>
</dbReference>
<dbReference type="EMBL" id="ATFE01000013">
    <property type="protein sequence ID" value="EPF28010.1"/>
    <property type="molecule type" value="Genomic_DNA"/>
</dbReference>
<dbReference type="PROSITE" id="PS51257">
    <property type="entry name" value="PROKAR_LIPOPROTEIN"/>
    <property type="match status" value="1"/>
</dbReference>